<dbReference type="Gene3D" id="3.40.710.10">
    <property type="entry name" value="DD-peptidase/beta-lactamase superfamily"/>
    <property type="match status" value="1"/>
</dbReference>
<evidence type="ECO:0000256" key="2">
    <source>
        <dbReference type="ARBA" id="ARBA00007090"/>
    </source>
</evidence>
<evidence type="ECO:0000256" key="5">
    <source>
        <dbReference type="ARBA" id="ARBA00022645"/>
    </source>
</evidence>
<evidence type="ECO:0000313" key="21">
    <source>
        <dbReference type="EMBL" id="NEY81701.1"/>
    </source>
</evidence>
<sequence>MEVITDQRFRKTIKYLRALFFFTVIIAAFCSLIVIGILIYAKTLGPPPLAVPQSTLYYANDGTIIGESHTGQKRYWIKLEDISPNLVNATISVEDKRFYDHFGLDIKRIVAAIIADIKAMGKVQGASTITQQYARNLFLEHDKTWIRKLKEAFYAIRLEMSYSKETILEGYLNTINYGHGAYGAEAASQYYFGKSAADLTLEEATMLAGIPKGPGKYSPLVSMEKAKDRQKIILSAMRQNGYINQAEEIAAAKKPLTFIGKHKHFQLETAPYFQDTVQSVLKNELSIDERTIALGGLKVYTTLDLQDQEAAEKVIQNTMSTDSDIQVGFVSMNPKNGFITAMVGGTHYESSPFNRAVQAVRQPGSTIKPILYYAALEHGFTPSSLMRSEQTTFHFEDGKPPYTPRNFNNLYANDNMTLVQALALSDNIYAVKTHLFLGEETLVNTAKRFGITTKLAKVPSLALGSSDVRVIDMATAYSLLANGGYEIKPTLIKRIENQKGEVIYEYNKERKPVLRSDLAFVMTHMLTGIFDQKLDGYAPVTGSTIINKMTRLYAGKSGTTEADNWMIGYSPQLTAAVWTGYDKGKPIELTAEKLYAKDIWIGFMEEVHKNKPIKAFKPPKGTVGVYIDPHNGKLATKGCPVKRLTYYATGTEPTEYCTEHISEPLKERENKIEKPKMEKKTPWYKRIFQWN</sequence>
<keyword evidence="5" id="KW-0121">Carboxypeptidase</keyword>
<evidence type="ECO:0000256" key="6">
    <source>
        <dbReference type="ARBA" id="ARBA00022670"/>
    </source>
</evidence>
<dbReference type="GO" id="GO:0006508">
    <property type="term" value="P:proteolysis"/>
    <property type="evidence" value="ECO:0007669"/>
    <property type="project" value="UniProtKB-KW"/>
</dbReference>
<comment type="catalytic activity">
    <reaction evidence="15">
        <text>Preferential cleavage: (Ac)2-L-Lys-D-Ala-|-D-Ala. Also transpeptidation of peptidyl-alanyl moieties that are N-acyl substituents of D-alanine.</text>
        <dbReference type="EC" id="3.4.16.4"/>
    </reaction>
</comment>
<dbReference type="Proteomes" id="UP000472971">
    <property type="component" value="Unassembled WGS sequence"/>
</dbReference>
<dbReference type="Gene3D" id="1.10.3810.10">
    <property type="entry name" value="Biosynthetic peptidoglycan transglycosylase-like"/>
    <property type="match status" value="1"/>
</dbReference>
<keyword evidence="6" id="KW-0645">Protease</keyword>
<comment type="caution">
    <text evidence="21">The sequence shown here is derived from an EMBL/GenBank/DDBJ whole genome shotgun (WGS) entry which is preliminary data.</text>
</comment>
<feature type="domain" description="Glycosyl transferase family 51" evidence="19">
    <location>
        <begin position="62"/>
        <end position="237"/>
    </location>
</feature>
<dbReference type="FunFam" id="1.10.3810.10:FF:000001">
    <property type="entry name" value="Penicillin-binding protein 1A"/>
    <property type="match status" value="1"/>
</dbReference>
<comment type="catalytic activity">
    <reaction evidence="16">
        <text>[GlcNAc-(1-&gt;4)-Mur2Ac(oyl-L-Ala-gamma-D-Glu-L-Lys-D-Ala-D-Ala)](n)-di-trans,octa-cis-undecaprenyl diphosphate + beta-D-GlcNAc-(1-&gt;4)-Mur2Ac(oyl-L-Ala-gamma-D-Glu-L-Lys-D-Ala-D-Ala)-di-trans,octa-cis-undecaprenyl diphosphate = [GlcNAc-(1-&gt;4)-Mur2Ac(oyl-L-Ala-gamma-D-Glu-L-Lys-D-Ala-D-Ala)](n+1)-di-trans,octa-cis-undecaprenyl diphosphate + di-trans,octa-cis-undecaprenyl diphosphate + H(+)</text>
        <dbReference type="Rhea" id="RHEA:23708"/>
        <dbReference type="Rhea" id="RHEA-COMP:9602"/>
        <dbReference type="Rhea" id="RHEA-COMP:9603"/>
        <dbReference type="ChEBI" id="CHEBI:15378"/>
        <dbReference type="ChEBI" id="CHEBI:58405"/>
        <dbReference type="ChEBI" id="CHEBI:60033"/>
        <dbReference type="ChEBI" id="CHEBI:78435"/>
        <dbReference type="EC" id="2.4.99.28"/>
    </reaction>
</comment>
<evidence type="ECO:0000256" key="15">
    <source>
        <dbReference type="ARBA" id="ARBA00034000"/>
    </source>
</evidence>
<dbReference type="GO" id="GO:0030288">
    <property type="term" value="C:outer membrane-bounded periplasmic space"/>
    <property type="evidence" value="ECO:0007669"/>
    <property type="project" value="TreeGrafter"/>
</dbReference>
<evidence type="ECO:0000256" key="3">
    <source>
        <dbReference type="ARBA" id="ARBA00007739"/>
    </source>
</evidence>
<dbReference type="SUPFAM" id="SSF56601">
    <property type="entry name" value="beta-lactamase/transpeptidase-like"/>
    <property type="match status" value="1"/>
</dbReference>
<keyword evidence="13" id="KW-0511">Multifunctional enzyme</keyword>
<evidence type="ECO:0000256" key="9">
    <source>
        <dbReference type="ARBA" id="ARBA00022801"/>
    </source>
</evidence>
<dbReference type="GO" id="GO:0008658">
    <property type="term" value="F:penicillin binding"/>
    <property type="evidence" value="ECO:0007669"/>
    <property type="project" value="InterPro"/>
</dbReference>
<dbReference type="SUPFAM" id="SSF53955">
    <property type="entry name" value="Lysozyme-like"/>
    <property type="match status" value="1"/>
</dbReference>
<dbReference type="GO" id="GO:0009002">
    <property type="term" value="F:serine-type D-Ala-D-Ala carboxypeptidase activity"/>
    <property type="evidence" value="ECO:0007669"/>
    <property type="project" value="UniProtKB-EC"/>
</dbReference>
<dbReference type="AlphaFoldDB" id="A0A6B3W1D4"/>
<protein>
    <submittedName>
        <fullName evidence="21">PBP1A family penicillin-binding protein</fullName>
    </submittedName>
</protein>
<gene>
    <name evidence="21" type="ORF">G4D64_09355</name>
    <name evidence="20" type="ORF">H1Z61_09965</name>
</gene>
<evidence type="ECO:0000256" key="16">
    <source>
        <dbReference type="ARBA" id="ARBA00049902"/>
    </source>
</evidence>
<dbReference type="GO" id="GO:0071555">
    <property type="term" value="P:cell wall organization"/>
    <property type="evidence" value="ECO:0007669"/>
    <property type="project" value="UniProtKB-KW"/>
</dbReference>
<dbReference type="GO" id="GO:0008360">
    <property type="term" value="P:regulation of cell shape"/>
    <property type="evidence" value="ECO:0007669"/>
    <property type="project" value="UniProtKB-KW"/>
</dbReference>
<evidence type="ECO:0000256" key="12">
    <source>
        <dbReference type="ARBA" id="ARBA00023136"/>
    </source>
</evidence>
<evidence type="ECO:0000313" key="20">
    <source>
        <dbReference type="EMBL" id="MBA4537446.1"/>
    </source>
</evidence>
<evidence type="ECO:0000313" key="23">
    <source>
        <dbReference type="Proteomes" id="UP000570010"/>
    </source>
</evidence>
<evidence type="ECO:0000256" key="1">
    <source>
        <dbReference type="ARBA" id="ARBA00004236"/>
    </source>
</evidence>
<keyword evidence="8" id="KW-0808">Transferase</keyword>
<dbReference type="InterPro" id="IPR050396">
    <property type="entry name" value="Glycosyltr_51/Transpeptidase"/>
</dbReference>
<keyword evidence="14" id="KW-0961">Cell wall biogenesis/degradation</keyword>
<dbReference type="Pfam" id="PF00905">
    <property type="entry name" value="Transpeptidase"/>
    <property type="match status" value="1"/>
</dbReference>
<reference evidence="21 22" key="1">
    <citation type="submission" date="2020-02" db="EMBL/GenBank/DDBJ databases">
        <title>Bacillus aquiflavi sp. nov., isolated from yellow water of strong flavor Chinese baijiu in Yibin region of China.</title>
        <authorList>
            <person name="Xie J."/>
        </authorList>
    </citation>
    <scope>NUCLEOTIDE SEQUENCE [LARGE SCALE GENOMIC DNA]</scope>
    <source>
        <strain evidence="21 22">3H-10</strain>
    </source>
</reference>
<dbReference type="PANTHER" id="PTHR32282">
    <property type="entry name" value="BINDING PROTEIN TRANSPEPTIDASE, PUTATIVE-RELATED"/>
    <property type="match status" value="1"/>
</dbReference>
<evidence type="ECO:0000256" key="17">
    <source>
        <dbReference type="SAM" id="Phobius"/>
    </source>
</evidence>
<dbReference type="NCBIfam" id="TIGR02074">
    <property type="entry name" value="PBP_1a_fam"/>
    <property type="match status" value="1"/>
</dbReference>
<evidence type="ECO:0000259" key="18">
    <source>
        <dbReference type="Pfam" id="PF00905"/>
    </source>
</evidence>
<proteinExistence type="inferred from homology"/>
<dbReference type="RefSeq" id="WP_163242094.1">
    <property type="nucleotide sequence ID" value="NZ_JAAIWN010000019.1"/>
</dbReference>
<keyword evidence="11" id="KW-0573">Peptidoglycan synthesis</keyword>
<dbReference type="GO" id="GO:0005886">
    <property type="term" value="C:plasma membrane"/>
    <property type="evidence" value="ECO:0007669"/>
    <property type="project" value="UniProtKB-SubCell"/>
</dbReference>
<dbReference type="GO" id="GO:0008955">
    <property type="term" value="F:peptidoglycan glycosyltransferase activity"/>
    <property type="evidence" value="ECO:0007669"/>
    <property type="project" value="UniProtKB-EC"/>
</dbReference>
<feature type="domain" description="Penicillin-binding protein transpeptidase" evidence="18">
    <location>
        <begin position="328"/>
        <end position="581"/>
    </location>
</feature>
<reference evidence="20 23" key="2">
    <citation type="submission" date="2020-07" db="EMBL/GenBank/DDBJ databases">
        <authorList>
            <person name="Feng H."/>
        </authorList>
    </citation>
    <scope>NUCLEOTIDE SEQUENCE [LARGE SCALE GENOMIC DNA]</scope>
    <source>
        <strain evidence="20">S-12</strain>
        <strain evidence="23">s-12</strain>
    </source>
</reference>
<keyword evidence="7" id="KW-0328">Glycosyltransferase</keyword>
<comment type="similarity">
    <text evidence="2">In the C-terminal section; belongs to the transpeptidase family.</text>
</comment>
<dbReference type="InterPro" id="IPR001460">
    <property type="entry name" value="PCN-bd_Tpept"/>
</dbReference>
<dbReference type="InterPro" id="IPR001264">
    <property type="entry name" value="Glyco_trans_51"/>
</dbReference>
<organism evidence="21 22">
    <name type="scientific">Bacillus aquiflavi</name>
    <dbReference type="NCBI Taxonomy" id="2672567"/>
    <lineage>
        <taxon>Bacteria</taxon>
        <taxon>Bacillati</taxon>
        <taxon>Bacillota</taxon>
        <taxon>Bacilli</taxon>
        <taxon>Bacillales</taxon>
        <taxon>Bacillaceae</taxon>
        <taxon>Bacillus</taxon>
    </lineage>
</organism>
<keyword evidence="4" id="KW-1003">Cell membrane</keyword>
<evidence type="ECO:0000313" key="22">
    <source>
        <dbReference type="Proteomes" id="UP000472971"/>
    </source>
</evidence>
<evidence type="ECO:0000256" key="8">
    <source>
        <dbReference type="ARBA" id="ARBA00022679"/>
    </source>
</evidence>
<dbReference type="InterPro" id="IPR036950">
    <property type="entry name" value="PBP_transglycosylase"/>
</dbReference>
<comment type="subcellular location">
    <subcellularLocation>
        <location evidence="1">Cell membrane</location>
    </subcellularLocation>
</comment>
<evidence type="ECO:0000256" key="10">
    <source>
        <dbReference type="ARBA" id="ARBA00022960"/>
    </source>
</evidence>
<keyword evidence="10" id="KW-0133">Cell shape</keyword>
<keyword evidence="12 17" id="KW-0472">Membrane</keyword>
<comment type="similarity">
    <text evidence="3">In the N-terminal section; belongs to the glycosyltransferase 51 family.</text>
</comment>
<keyword evidence="17" id="KW-1133">Transmembrane helix</keyword>
<feature type="transmembrane region" description="Helical" evidence="17">
    <location>
        <begin position="18"/>
        <end position="41"/>
    </location>
</feature>
<evidence type="ECO:0000256" key="14">
    <source>
        <dbReference type="ARBA" id="ARBA00023316"/>
    </source>
</evidence>
<dbReference type="InterPro" id="IPR023346">
    <property type="entry name" value="Lysozyme-like_dom_sf"/>
</dbReference>
<keyword evidence="22" id="KW-1185">Reference proteome</keyword>
<keyword evidence="17" id="KW-0812">Transmembrane</keyword>
<dbReference type="PANTHER" id="PTHR32282:SF11">
    <property type="entry name" value="PENICILLIN-BINDING PROTEIN 1B"/>
    <property type="match status" value="1"/>
</dbReference>
<name>A0A6B3W1D4_9BACI</name>
<evidence type="ECO:0000256" key="11">
    <source>
        <dbReference type="ARBA" id="ARBA00022984"/>
    </source>
</evidence>
<dbReference type="Proteomes" id="UP000570010">
    <property type="component" value="Unassembled WGS sequence"/>
</dbReference>
<dbReference type="EMBL" id="JAAIWN010000019">
    <property type="protein sequence ID" value="NEY81701.1"/>
    <property type="molecule type" value="Genomic_DNA"/>
</dbReference>
<evidence type="ECO:0000259" key="19">
    <source>
        <dbReference type="Pfam" id="PF00912"/>
    </source>
</evidence>
<accession>A0A6B3W1D4</accession>
<dbReference type="Pfam" id="PF00912">
    <property type="entry name" value="Transgly"/>
    <property type="match status" value="1"/>
</dbReference>
<dbReference type="InterPro" id="IPR012338">
    <property type="entry name" value="Beta-lactam/transpept-like"/>
</dbReference>
<dbReference type="GO" id="GO:0009252">
    <property type="term" value="P:peptidoglycan biosynthetic process"/>
    <property type="evidence" value="ECO:0007669"/>
    <property type="project" value="UniProtKB-KW"/>
</dbReference>
<dbReference type="EMBL" id="JACEIO010000021">
    <property type="protein sequence ID" value="MBA4537446.1"/>
    <property type="molecule type" value="Genomic_DNA"/>
</dbReference>
<evidence type="ECO:0000256" key="13">
    <source>
        <dbReference type="ARBA" id="ARBA00023268"/>
    </source>
</evidence>
<evidence type="ECO:0000256" key="7">
    <source>
        <dbReference type="ARBA" id="ARBA00022676"/>
    </source>
</evidence>
<keyword evidence="9" id="KW-0378">Hydrolase</keyword>
<evidence type="ECO:0000256" key="4">
    <source>
        <dbReference type="ARBA" id="ARBA00022475"/>
    </source>
</evidence>